<dbReference type="InterPro" id="IPR019734">
    <property type="entry name" value="TPR_rpt"/>
</dbReference>
<gene>
    <name evidence="6" type="ORF">A1O3_06223</name>
</gene>
<comment type="caution">
    <text evidence="6">The sequence shown here is derived from an EMBL/GenBank/DDBJ whole genome shotgun (WGS) entry which is preliminary data.</text>
</comment>
<dbReference type="Gene3D" id="1.25.40.10">
    <property type="entry name" value="Tetratricopeptide repeat domain"/>
    <property type="match status" value="1"/>
</dbReference>
<keyword evidence="1" id="KW-0677">Repeat</keyword>
<dbReference type="Pfam" id="PF13176">
    <property type="entry name" value="TPR_7"/>
    <property type="match status" value="1"/>
</dbReference>
<evidence type="ECO:0000259" key="4">
    <source>
        <dbReference type="Pfam" id="PF17109"/>
    </source>
</evidence>
<proteinExistence type="predicted"/>
<dbReference type="SMART" id="SM00028">
    <property type="entry name" value="TPR"/>
    <property type="match status" value="2"/>
</dbReference>
<evidence type="ECO:0000259" key="5">
    <source>
        <dbReference type="Pfam" id="PF24883"/>
    </source>
</evidence>
<dbReference type="GeneID" id="19170333"/>
<dbReference type="OrthoDB" id="2913095at2759"/>
<feature type="domain" description="Nephrocystin 3-like N-terminal" evidence="5">
    <location>
        <begin position="279"/>
        <end position="460"/>
    </location>
</feature>
<dbReference type="eggNOG" id="ENOG502SJ2V">
    <property type="taxonomic scope" value="Eukaryota"/>
</dbReference>
<dbReference type="EMBL" id="AMGY01000005">
    <property type="protein sequence ID" value="EXJ82410.1"/>
    <property type="molecule type" value="Genomic_DNA"/>
</dbReference>
<protein>
    <submittedName>
        <fullName evidence="6">Uncharacterized protein</fullName>
    </submittedName>
</protein>
<accession>W9XYI2</accession>
<feature type="domain" description="Fungal STAND N-terminal Goodbye" evidence="4">
    <location>
        <begin position="14"/>
        <end position="133"/>
    </location>
</feature>
<dbReference type="PANTHER" id="PTHR10039">
    <property type="entry name" value="AMELOGENIN"/>
    <property type="match status" value="1"/>
</dbReference>
<dbReference type="PANTHER" id="PTHR10039:SF17">
    <property type="entry name" value="FUNGAL STAND N-TERMINAL GOODBYE DOMAIN-CONTAINING PROTEIN-RELATED"/>
    <property type="match status" value="1"/>
</dbReference>
<dbReference type="Gene3D" id="3.40.50.300">
    <property type="entry name" value="P-loop containing nucleotide triphosphate hydrolases"/>
    <property type="match status" value="1"/>
</dbReference>
<feature type="region of interest" description="Disordered" evidence="3">
    <location>
        <begin position="1336"/>
        <end position="1356"/>
    </location>
</feature>
<dbReference type="SUPFAM" id="SSF48452">
    <property type="entry name" value="TPR-like"/>
    <property type="match status" value="1"/>
</dbReference>
<evidence type="ECO:0000256" key="1">
    <source>
        <dbReference type="ARBA" id="ARBA00022737"/>
    </source>
</evidence>
<organism evidence="6 7">
    <name type="scientific">Capronia epimyces CBS 606.96</name>
    <dbReference type="NCBI Taxonomy" id="1182542"/>
    <lineage>
        <taxon>Eukaryota</taxon>
        <taxon>Fungi</taxon>
        <taxon>Dikarya</taxon>
        <taxon>Ascomycota</taxon>
        <taxon>Pezizomycotina</taxon>
        <taxon>Eurotiomycetes</taxon>
        <taxon>Chaetothyriomycetidae</taxon>
        <taxon>Chaetothyriales</taxon>
        <taxon>Herpotrichiellaceae</taxon>
        <taxon>Capronia</taxon>
    </lineage>
</organism>
<dbReference type="Pfam" id="PF24883">
    <property type="entry name" value="NPHP3_N"/>
    <property type="match status" value="1"/>
</dbReference>
<sequence>MSTEDNEYDLQEAWEQACRSFATTAHVDINLLQGRALTPDDVVAQLKLKRHADEEKKAQYKVLKDVLGRTLVLIQNLGEIASSAASMVYGPSTLCFNAVSYLIAAGQNYRNIFASLTQLFKDVSDILERFAVYIKMKQVDRPLRKIIHEILLSFVSICELSVHVIHGNKLGKFLKVFAFNEDDGVGGAIASLRTLVEREAQMKATLTYQIVKEGFGDAQVAISGVKASVDKMMDDARKKESDSLERKQVEKIKAKLGVQEEVDEQVKLHRRLLSETVPGSGRWIYENRQFIEWSDRSSPWDKVFLLSANEGYGKSFLVTTIVHGLEKRYTRSTSDPSRPTTAYYYVEQQSSGRTPIRDQGVQPIVRALKTLALQLAQEPVYRKDLAALCENWIEPDSPEELFSRLFGPCLRSHETFYVILDGIDQMGEQSVKTLLDLLKVMQAQHTPDQQSHLRILLSGRPPLLKPLTNPVQLRAVNIDIAVSNGPDLVCFIADRLYRIDVLQGKSEQVQNLRKEVFLSLSEGAQGDFINVELLLKEIGSKRWPAEIRDVLANKSQRSDTIAREVRRCNQTFQARDIHDLNVLLTWVMSAKRTLTVEELEAVLFLKNKEASLRPLYDQLRDQYSAFFFVEKPDDLEPNKASVTLVSNSIKEYFRSLVQTKQEEEGTQRGKIHPSEIKIMRRFLERLCDEDLYAKFGFEEFFQRKLSSNTALVHVDLDNSHLQVFLDCLHTIPRYEEVAVRPLHHYARRFFVAHLQEIDLTTTSPSDKAQVGQYLVDMFSDQNIIAKWWNSHQIYSSAAEWFYEDGNVDVVLGWLRDPATIGKCSQAGRDWVKTLASNSFPDADLLEHVSTYLADCLFCSPSVFRGNPVNLVRMLHAFLRKLRRRRSPSKSTLQVNMATKPITVKQINEISKWASERLRIDKPGFEWTRSVARAYRQFDHYQEAIQAYEAAGKLREDHWFSDYGLASTYFDFEEWPKAAEVYEDILRRVEAGEAKEPSPAEHITRIRLCLAWAYVQTGEYDKAMAMYNQHLVTNPDDYTAVLERMIALRRQQKFANIIETLQQLQKEQDPTHSISRLSVILHNIDDLDLHNGIVLAGMKTGSLRFVQTAYRSAIEEALDPGYLPRNTHAKAQYRVMLTCKLADLLYNYPQSHEDREEAMDLWEASLADADDIGFTPSRFAAAKSLSTVYFEQLRQGSQDSQSTAETIKKLLQLSGEMTSETDAFESTLDTRLLVGRYYSKAGMKTEARDCLRGHIKVGIDLLSDEDPNNDWQGYLRLASALMYYGDKDAALAAWSLIGPNDFSQQDDVDGFEEVNDATTTKIPGVGKEDASITFDNDTADTLASDGPQKPDQTAPPARAKTFRKLEGPLDYYCDGGGCEHGWTYADGIYVCMDCLDVMFAAPCYELLRKDALEIKACSPTHDFLHVPLWDEHEAEERGPHQVRQAGKPVPVSEWIKEIRQKWQLEDG</sequence>
<keyword evidence="7" id="KW-1185">Reference proteome</keyword>
<dbReference type="HOGENOM" id="CLU_001466_3_0_1"/>
<evidence type="ECO:0000256" key="2">
    <source>
        <dbReference type="PROSITE-ProRule" id="PRU00339"/>
    </source>
</evidence>
<evidence type="ECO:0000313" key="7">
    <source>
        <dbReference type="Proteomes" id="UP000019478"/>
    </source>
</evidence>
<dbReference type="InterPro" id="IPR056884">
    <property type="entry name" value="NPHP3-like_N"/>
</dbReference>
<dbReference type="Proteomes" id="UP000019478">
    <property type="component" value="Unassembled WGS sequence"/>
</dbReference>
<dbReference type="Pfam" id="PF17109">
    <property type="entry name" value="Goodbye"/>
    <property type="match status" value="1"/>
</dbReference>
<reference evidence="6 7" key="1">
    <citation type="submission" date="2013-03" db="EMBL/GenBank/DDBJ databases">
        <title>The Genome Sequence of Capronia epimyces CBS 606.96.</title>
        <authorList>
            <consortium name="The Broad Institute Genomics Platform"/>
            <person name="Cuomo C."/>
            <person name="de Hoog S."/>
            <person name="Gorbushina A."/>
            <person name="Walker B."/>
            <person name="Young S.K."/>
            <person name="Zeng Q."/>
            <person name="Gargeya S."/>
            <person name="Fitzgerald M."/>
            <person name="Haas B."/>
            <person name="Abouelleil A."/>
            <person name="Allen A.W."/>
            <person name="Alvarado L."/>
            <person name="Arachchi H.M."/>
            <person name="Berlin A.M."/>
            <person name="Chapman S.B."/>
            <person name="Gainer-Dewar J."/>
            <person name="Goldberg J."/>
            <person name="Griggs A."/>
            <person name="Gujja S."/>
            <person name="Hansen M."/>
            <person name="Howarth C."/>
            <person name="Imamovic A."/>
            <person name="Ireland A."/>
            <person name="Larimer J."/>
            <person name="McCowan C."/>
            <person name="Murphy C."/>
            <person name="Pearson M."/>
            <person name="Poon T.W."/>
            <person name="Priest M."/>
            <person name="Roberts A."/>
            <person name="Saif S."/>
            <person name="Shea T."/>
            <person name="Sisk P."/>
            <person name="Sykes S."/>
            <person name="Wortman J."/>
            <person name="Nusbaum C."/>
            <person name="Birren B."/>
        </authorList>
    </citation>
    <scope>NUCLEOTIDE SEQUENCE [LARGE SCALE GENOMIC DNA]</scope>
    <source>
        <strain evidence="6 7">CBS 606.96</strain>
    </source>
</reference>
<dbReference type="InterPro" id="IPR031350">
    <property type="entry name" value="Goodbye_dom"/>
</dbReference>
<dbReference type="PROSITE" id="PS50005">
    <property type="entry name" value="TPR"/>
    <property type="match status" value="1"/>
</dbReference>
<dbReference type="RefSeq" id="XP_007734533.1">
    <property type="nucleotide sequence ID" value="XM_007736343.1"/>
</dbReference>
<evidence type="ECO:0000313" key="6">
    <source>
        <dbReference type="EMBL" id="EXJ82410.1"/>
    </source>
</evidence>
<evidence type="ECO:0000256" key="3">
    <source>
        <dbReference type="SAM" id="MobiDB-lite"/>
    </source>
</evidence>
<keyword evidence="2" id="KW-0802">TPR repeat</keyword>
<feature type="repeat" description="TPR" evidence="2">
    <location>
        <begin position="1003"/>
        <end position="1036"/>
    </location>
</feature>
<name>W9XYI2_9EURO</name>
<dbReference type="InterPro" id="IPR027417">
    <property type="entry name" value="P-loop_NTPase"/>
</dbReference>
<dbReference type="InterPro" id="IPR011990">
    <property type="entry name" value="TPR-like_helical_dom_sf"/>
</dbReference>